<keyword evidence="4" id="KW-1185">Reference proteome</keyword>
<dbReference type="SUPFAM" id="SSF54506">
    <property type="entry name" value="Diaminopimelate epimerase-like"/>
    <property type="match status" value="1"/>
</dbReference>
<comment type="caution">
    <text evidence="3">The sequence shown here is derived from an EMBL/GenBank/DDBJ whole genome shotgun (WGS) entry which is preliminary data.</text>
</comment>
<proteinExistence type="inferred from homology"/>
<dbReference type="EMBL" id="JAJEQX010000003">
    <property type="protein sequence ID" value="MCC2253300.1"/>
    <property type="molecule type" value="Genomic_DNA"/>
</dbReference>
<dbReference type="PIRSF" id="PIRSF016184">
    <property type="entry name" value="PhzC_PhzF"/>
    <property type="match status" value="1"/>
</dbReference>
<dbReference type="InterPro" id="IPR003719">
    <property type="entry name" value="Phenazine_PhzF-like"/>
</dbReference>
<evidence type="ECO:0000313" key="3">
    <source>
        <dbReference type="EMBL" id="MCC2253300.1"/>
    </source>
</evidence>
<dbReference type="Pfam" id="PF02567">
    <property type="entry name" value="PhzC-PhzF"/>
    <property type="match status" value="1"/>
</dbReference>
<dbReference type="Proteomes" id="UP001198151">
    <property type="component" value="Unassembled WGS sequence"/>
</dbReference>
<dbReference type="PANTHER" id="PTHR13774">
    <property type="entry name" value="PHENAZINE BIOSYNTHESIS PROTEIN"/>
    <property type="match status" value="1"/>
</dbReference>
<dbReference type="RefSeq" id="WP_227706463.1">
    <property type="nucleotide sequence ID" value="NZ_JAJEQX010000003.1"/>
</dbReference>
<evidence type="ECO:0000256" key="2">
    <source>
        <dbReference type="ARBA" id="ARBA00023235"/>
    </source>
</evidence>
<organism evidence="3 4">
    <name type="scientific">Ruminococcus turbiniformis</name>
    <dbReference type="NCBI Taxonomy" id="2881258"/>
    <lineage>
        <taxon>Bacteria</taxon>
        <taxon>Bacillati</taxon>
        <taxon>Bacillota</taxon>
        <taxon>Clostridia</taxon>
        <taxon>Eubacteriales</taxon>
        <taxon>Oscillospiraceae</taxon>
        <taxon>Ruminococcus</taxon>
    </lineage>
</organism>
<keyword evidence="2" id="KW-0413">Isomerase</keyword>
<evidence type="ECO:0000256" key="1">
    <source>
        <dbReference type="ARBA" id="ARBA00008270"/>
    </source>
</evidence>
<comment type="similarity">
    <text evidence="1">Belongs to the PhzF family.</text>
</comment>
<name>A0ABS8FTF6_9FIRM</name>
<evidence type="ECO:0000313" key="4">
    <source>
        <dbReference type="Proteomes" id="UP001198151"/>
    </source>
</evidence>
<sequence>MKFYVVDAFTEELMGGNTAGVVLMDDSAPYITKQMMKKTAEELKYNITVFVRRDADGRLMFKYFSPVDELDLCGHATIAAFTALLDIGWVEDNNSYVYCTPVGPLEAIIQNGFVMIEQGEGKIIRIVNSEIEMARMYEILGLDFQNVPAELPDGGRIRLYPAIVSTGISDMLVPVRDEEELSKVDPDYHVLNKMSKDYGAASFHIFTLAEGKEGPHCRNFAPLYGVKEDIATGTSNASLLYYLYKNGVMKSGIKYVFTQGEKLGRASRIFGQVEEKEKGSPKILVGGTGRILIKGTIYLE</sequence>
<accession>A0ABS8FTF6</accession>
<dbReference type="Gene3D" id="3.10.310.10">
    <property type="entry name" value="Diaminopimelate Epimerase, Chain A, domain 1"/>
    <property type="match status" value="2"/>
</dbReference>
<reference evidence="3 4" key="1">
    <citation type="submission" date="2021-10" db="EMBL/GenBank/DDBJ databases">
        <title>Anaerobic single-cell dispensing facilitates the cultivation of human gut bacteria.</title>
        <authorList>
            <person name="Afrizal A."/>
        </authorList>
    </citation>
    <scope>NUCLEOTIDE SEQUENCE [LARGE SCALE GENOMIC DNA]</scope>
    <source>
        <strain evidence="3 4">CLA-AA-H200</strain>
    </source>
</reference>
<gene>
    <name evidence="3" type="ORF">LKD70_02395</name>
</gene>
<dbReference type="PANTHER" id="PTHR13774:SF39">
    <property type="entry name" value="BIOSYNTHESIS PROTEIN, PUTATIVE-RELATED"/>
    <property type="match status" value="1"/>
</dbReference>
<protein>
    <submittedName>
        <fullName evidence="3">PhzF family phenazine biosynthesis protein</fullName>
    </submittedName>
</protein>
<dbReference type="NCBIfam" id="TIGR00654">
    <property type="entry name" value="PhzF_family"/>
    <property type="match status" value="1"/>
</dbReference>